<evidence type="ECO:0000256" key="1">
    <source>
        <dbReference type="SAM" id="SignalP"/>
    </source>
</evidence>
<accession>A0A940IFA8</accession>
<dbReference type="Proteomes" id="UP000712007">
    <property type="component" value="Unassembled WGS sequence"/>
</dbReference>
<feature type="chain" id="PRO_5037121189" evidence="1">
    <location>
        <begin position="21"/>
        <end position="1074"/>
    </location>
</feature>
<dbReference type="InterPro" id="IPR032675">
    <property type="entry name" value="LRR_dom_sf"/>
</dbReference>
<dbReference type="AlphaFoldDB" id="A0A940IFA8"/>
<dbReference type="PANTHER" id="PTHR45661">
    <property type="entry name" value="SURFACE ANTIGEN"/>
    <property type="match status" value="1"/>
</dbReference>
<name>A0A940IFA8_9BACT</name>
<dbReference type="InterPro" id="IPR026906">
    <property type="entry name" value="LRR_5"/>
</dbReference>
<protein>
    <submittedName>
        <fullName evidence="2">Leucine-rich repeat domain-containing protein</fullName>
    </submittedName>
</protein>
<dbReference type="EMBL" id="JADIMV010000123">
    <property type="protein sequence ID" value="MBO8440400.1"/>
    <property type="molecule type" value="Genomic_DNA"/>
</dbReference>
<dbReference type="SUPFAM" id="SSF52058">
    <property type="entry name" value="L domain-like"/>
    <property type="match status" value="3"/>
</dbReference>
<keyword evidence="1" id="KW-0732">Signal</keyword>
<proteinExistence type="predicted"/>
<reference evidence="2" key="1">
    <citation type="submission" date="2020-10" db="EMBL/GenBank/DDBJ databases">
        <authorList>
            <person name="Gilroy R."/>
        </authorList>
    </citation>
    <scope>NUCLEOTIDE SEQUENCE</scope>
    <source>
        <strain evidence="2">3924</strain>
    </source>
</reference>
<evidence type="ECO:0000313" key="3">
    <source>
        <dbReference type="Proteomes" id="UP000712007"/>
    </source>
</evidence>
<dbReference type="Gene3D" id="3.80.10.10">
    <property type="entry name" value="Ribonuclease Inhibitor"/>
    <property type="match status" value="7"/>
</dbReference>
<gene>
    <name evidence="2" type="ORF">IAC51_07105</name>
</gene>
<reference evidence="2" key="2">
    <citation type="journal article" date="2021" name="PeerJ">
        <title>Extensive microbial diversity within the chicken gut microbiome revealed by metagenomics and culture.</title>
        <authorList>
            <person name="Gilroy R."/>
            <person name="Ravi A."/>
            <person name="Getino M."/>
            <person name="Pursley I."/>
            <person name="Horton D.L."/>
            <person name="Alikhan N.F."/>
            <person name="Baker D."/>
            <person name="Gharbi K."/>
            <person name="Hall N."/>
            <person name="Watson M."/>
            <person name="Adriaenssens E.M."/>
            <person name="Foster-Nyarko E."/>
            <person name="Jarju S."/>
            <person name="Secka A."/>
            <person name="Antonio M."/>
            <person name="Oren A."/>
            <person name="Chaudhuri R.R."/>
            <person name="La Ragione R."/>
            <person name="Hildebrand F."/>
            <person name="Pallen M.J."/>
        </authorList>
    </citation>
    <scope>NUCLEOTIDE SEQUENCE</scope>
    <source>
        <strain evidence="2">3924</strain>
    </source>
</reference>
<dbReference type="Pfam" id="PF13306">
    <property type="entry name" value="LRR_5"/>
    <property type="match status" value="10"/>
</dbReference>
<dbReference type="InterPro" id="IPR053139">
    <property type="entry name" value="Surface_bspA-like"/>
</dbReference>
<sequence length="1074" mass="114466">MKRLLSSFVLIFLAGLAVFAESVSIPNPQGVEIWYNIDEKNGVAEVTFKGKTYGEVADEYSGTLIIPEEVTYNGDTYTVSSIGGNAFADCKNLTGITIPEKVTRIGGHAFRGCVSLSQVNFNAINCVDAAEQKGGKTYAAFEDCKSITNLNFGDKVVYIPDYAFWGCSGIKEITIPENVKKIGGGAFYDCTGITKIVFNAANCLSAASNLNGKNVPAFMNTSVSVVEIGPLVTSIPDYAFFGCKGLSTITIPESVTRIGGGAFRECPNLTSVNFNAVHCSTSFSTSGESVLPAFGNPSITTVVFGNKVEEVPSYLFWGCKGLTNVTFTENIKSIGNAAFYDCISLQSVEIPSGVTSIGGHAFKGCSNLATVNFGAVYCTNAATMEKGQLQPAFENASITTVVFAEDVKNIPDNAFANCSGLVNITLSDALQTIGENAFLNCTSLKTITIPKNVTSIGGRAFAGCDNLNTVHFDAVRCTGASKVEGTLHIPAFLKCAALEDIIFGDSVEIIPDYLLSGCENLKRLTIPANVTTIGGHSFDDCANLDVINFNAAACTNLTTAEEGGAVSAFGTQSVTTVNIGNAVKIIPDRAFLGCRRLSVLNLPESVERIGNMAFADCSALKKVVIPENVVSIGGDAFRGCTSLESVVFNAVKCTNVMQMVDGVVVPAFNNEDIESVSFGSKVETIPDYLFYGCSGISKLNIPKNVTRIGAFAFYNCAALSELTIPENVTNIGGGAFGECKRLETVNYNAIRCTNAMTVTEDSIIPAFNCPSIKNIIINKKVESLPEYLFYGSTNLKSLLIPKGVTSIGGNAFGNCLSLKEIEFYALNCVSTSTVMGDSVVTAFNNCPAVMTVTLDEKLEAIPDYAFYGFKGMKRITIPEKVTKIGDYAFYGCELLPRVNLSEKVTSIGKYAFYGSGISTMTLSPSITEIGECAFAGCKKLGNINVKKGNEYYVSVGGALYDKGKTVLMQYPTTRQNPKFVVEKTVTHIDSEAFAGITGVSEVVLPEGVVSMGADVFKGSKNIRRIVIDAVNPPSLDGPLCDETSLNCTLKVPEGSVQAYLTNAFWKIFTTITEY</sequence>
<feature type="signal peptide" evidence="1">
    <location>
        <begin position="1"/>
        <end position="20"/>
    </location>
</feature>
<organism evidence="2 3">
    <name type="scientific">Candidatus Aphodosoma intestinipullorum</name>
    <dbReference type="NCBI Taxonomy" id="2840674"/>
    <lineage>
        <taxon>Bacteria</taxon>
        <taxon>Pseudomonadati</taxon>
        <taxon>Bacteroidota</taxon>
        <taxon>Bacteroidia</taxon>
        <taxon>Bacteroidales</taxon>
        <taxon>Candidatus Aphodosoma</taxon>
    </lineage>
</organism>
<comment type="caution">
    <text evidence="2">The sequence shown here is derived from an EMBL/GenBank/DDBJ whole genome shotgun (WGS) entry which is preliminary data.</text>
</comment>
<evidence type="ECO:0000313" key="2">
    <source>
        <dbReference type="EMBL" id="MBO8440400.1"/>
    </source>
</evidence>
<dbReference type="PANTHER" id="PTHR45661:SF3">
    <property type="entry name" value="IG-LIKE DOMAIN-CONTAINING PROTEIN"/>
    <property type="match status" value="1"/>
</dbReference>